<dbReference type="EnsemblPlants" id="OPUNC07G21010.1">
    <property type="protein sequence ID" value="OPUNC07G21010.1"/>
    <property type="gene ID" value="OPUNC07G21010"/>
</dbReference>
<sequence length="163" mass="18036">MEEGLAVADLRELVHLPEHMDVDEVDRAESRIKVEIVRSPSENQDDVKVCFSDDNASSTRLIQESYERATRSGQSSTCHLGKNRHSPSRSAEGSDQNFIDEETKGSGEPNGQCSKKRLKSTATTMDDQVVPFVKAELQEAREKDADIHDNPSEADAKGHEPQG</sequence>
<reference evidence="2" key="2">
    <citation type="submission" date="2018-05" db="EMBL/GenBank/DDBJ databases">
        <title>OpunRS2 (Oryza punctata Reference Sequence Version 2).</title>
        <authorList>
            <person name="Zhang J."/>
            <person name="Kudrna D."/>
            <person name="Lee S."/>
            <person name="Talag J."/>
            <person name="Welchert J."/>
            <person name="Wing R.A."/>
        </authorList>
    </citation>
    <scope>NUCLEOTIDE SEQUENCE [LARGE SCALE GENOMIC DNA]</scope>
</reference>
<dbReference type="GO" id="GO:0042752">
    <property type="term" value="P:regulation of circadian rhythm"/>
    <property type="evidence" value="ECO:0007669"/>
    <property type="project" value="InterPro"/>
</dbReference>
<keyword evidence="3" id="KW-1185">Reference proteome</keyword>
<dbReference type="Proteomes" id="UP000026962">
    <property type="component" value="Chromosome 7"/>
</dbReference>
<proteinExistence type="predicted"/>
<dbReference type="HOGENOM" id="CLU_094010_0_0_1"/>
<evidence type="ECO:0000313" key="3">
    <source>
        <dbReference type="Proteomes" id="UP000026962"/>
    </source>
</evidence>
<dbReference type="PANTHER" id="PTHR33676:SF11">
    <property type="entry name" value="OS07G0618700 PROTEIN"/>
    <property type="match status" value="1"/>
</dbReference>
<feature type="region of interest" description="Disordered" evidence="1">
    <location>
        <begin position="66"/>
        <end position="163"/>
    </location>
</feature>
<dbReference type="Gramene" id="OPUNC07G21010.1">
    <property type="protein sequence ID" value="OPUNC07G21010.1"/>
    <property type="gene ID" value="OPUNC07G21010"/>
</dbReference>
<reference evidence="2" key="1">
    <citation type="submission" date="2015-04" db="UniProtKB">
        <authorList>
            <consortium name="EnsemblPlants"/>
        </authorList>
    </citation>
    <scope>IDENTIFICATION</scope>
</reference>
<protein>
    <submittedName>
        <fullName evidence="2">Uncharacterized protein</fullName>
    </submittedName>
</protein>
<dbReference type="InterPro" id="IPR044678">
    <property type="entry name" value="COR27/28"/>
</dbReference>
<accession>A0A0E0LNF0</accession>
<feature type="compositionally biased region" description="Polar residues" evidence="1">
    <location>
        <begin position="88"/>
        <end position="97"/>
    </location>
</feature>
<dbReference type="PANTHER" id="PTHR33676">
    <property type="entry name" value="COLD REGULATED PROTEIN 27"/>
    <property type="match status" value="1"/>
</dbReference>
<organism evidence="2">
    <name type="scientific">Oryza punctata</name>
    <name type="common">Red rice</name>
    <dbReference type="NCBI Taxonomy" id="4537"/>
    <lineage>
        <taxon>Eukaryota</taxon>
        <taxon>Viridiplantae</taxon>
        <taxon>Streptophyta</taxon>
        <taxon>Embryophyta</taxon>
        <taxon>Tracheophyta</taxon>
        <taxon>Spermatophyta</taxon>
        <taxon>Magnoliopsida</taxon>
        <taxon>Liliopsida</taxon>
        <taxon>Poales</taxon>
        <taxon>Poaceae</taxon>
        <taxon>BOP clade</taxon>
        <taxon>Oryzoideae</taxon>
        <taxon>Oryzeae</taxon>
        <taxon>Oryzinae</taxon>
        <taxon>Oryza</taxon>
    </lineage>
</organism>
<dbReference type="AlphaFoldDB" id="A0A0E0LNF0"/>
<name>A0A0E0LNF0_ORYPU</name>
<evidence type="ECO:0000256" key="1">
    <source>
        <dbReference type="SAM" id="MobiDB-lite"/>
    </source>
</evidence>
<dbReference type="GO" id="GO:0009409">
    <property type="term" value="P:response to cold"/>
    <property type="evidence" value="ECO:0007669"/>
    <property type="project" value="InterPro"/>
</dbReference>
<evidence type="ECO:0000313" key="2">
    <source>
        <dbReference type="EnsemblPlants" id="OPUNC07G21010.1"/>
    </source>
</evidence>
<feature type="compositionally biased region" description="Basic and acidic residues" evidence="1">
    <location>
        <begin position="136"/>
        <end position="163"/>
    </location>
</feature>